<dbReference type="InterPro" id="IPR058718">
    <property type="entry name" value="Agl6_TM_C"/>
</dbReference>
<dbReference type="InterPro" id="IPR001173">
    <property type="entry name" value="Glyco_trans_2-like"/>
</dbReference>
<evidence type="ECO:0000256" key="2">
    <source>
        <dbReference type="SAM" id="Phobius"/>
    </source>
</evidence>
<feature type="transmembrane region" description="Helical" evidence="2">
    <location>
        <begin position="255"/>
        <end position="280"/>
    </location>
</feature>
<organism evidence="5">
    <name type="scientific">Alsobacter sp. KACC 23698</name>
    <dbReference type="NCBI Taxonomy" id="3149229"/>
    <lineage>
        <taxon>Bacteria</taxon>
        <taxon>Pseudomonadati</taxon>
        <taxon>Pseudomonadota</taxon>
        <taxon>Alphaproteobacteria</taxon>
        <taxon>Hyphomicrobiales</taxon>
        <taxon>Alsobacteraceae</taxon>
        <taxon>Alsobacter</taxon>
    </lineage>
</organism>
<dbReference type="Gene3D" id="3.90.550.10">
    <property type="entry name" value="Spore Coat Polysaccharide Biosynthesis Protein SpsA, Chain A"/>
    <property type="match status" value="1"/>
</dbReference>
<feature type="domain" description="Low-salt glycan biosynthesis hexosyltransferase Agl6 C-terminal transmembrane region" evidence="4">
    <location>
        <begin position="290"/>
        <end position="375"/>
    </location>
</feature>
<gene>
    <name evidence="5" type="ORF">ABEG18_15370</name>
</gene>
<protein>
    <submittedName>
        <fullName evidence="5">Glycosyltransferase family 2 protein</fullName>
    </submittedName>
</protein>
<dbReference type="CDD" id="cd04179">
    <property type="entry name" value="DPM_DPG-synthase_like"/>
    <property type="match status" value="1"/>
</dbReference>
<dbReference type="Pfam" id="PF26629">
    <property type="entry name" value="GT2_TM_C"/>
    <property type="match status" value="1"/>
</dbReference>
<dbReference type="PANTHER" id="PTHR48090:SF7">
    <property type="entry name" value="RFBJ PROTEIN"/>
    <property type="match status" value="1"/>
</dbReference>
<feature type="transmembrane region" description="Helical" evidence="2">
    <location>
        <begin position="225"/>
        <end position="249"/>
    </location>
</feature>
<feature type="transmembrane region" description="Helical" evidence="2">
    <location>
        <begin position="319"/>
        <end position="343"/>
    </location>
</feature>
<dbReference type="InterPro" id="IPR050256">
    <property type="entry name" value="Glycosyltransferase_2"/>
</dbReference>
<feature type="region of interest" description="Disordered" evidence="1">
    <location>
        <begin position="387"/>
        <end position="410"/>
    </location>
</feature>
<dbReference type="PANTHER" id="PTHR48090">
    <property type="entry name" value="UNDECAPRENYL-PHOSPHATE 4-DEOXY-4-FORMAMIDO-L-ARABINOSE TRANSFERASE-RELATED"/>
    <property type="match status" value="1"/>
</dbReference>
<evidence type="ECO:0000313" key="5">
    <source>
        <dbReference type="EMBL" id="XBO37115.1"/>
    </source>
</evidence>
<evidence type="ECO:0000259" key="4">
    <source>
        <dbReference type="Pfam" id="PF26629"/>
    </source>
</evidence>
<feature type="transmembrane region" description="Helical" evidence="2">
    <location>
        <begin position="355"/>
        <end position="376"/>
    </location>
</feature>
<dbReference type="RefSeq" id="WP_406853936.1">
    <property type="nucleotide sequence ID" value="NZ_CP157484.1"/>
</dbReference>
<dbReference type="InterPro" id="IPR029044">
    <property type="entry name" value="Nucleotide-diphossugar_trans"/>
</dbReference>
<feature type="compositionally biased region" description="Low complexity" evidence="1">
    <location>
        <begin position="399"/>
        <end position="410"/>
    </location>
</feature>
<keyword evidence="2" id="KW-0812">Transmembrane</keyword>
<dbReference type="Pfam" id="PF00535">
    <property type="entry name" value="Glycos_transf_2"/>
    <property type="match status" value="1"/>
</dbReference>
<keyword evidence="2" id="KW-1133">Transmembrane helix</keyword>
<reference evidence="5" key="1">
    <citation type="submission" date="2024-05" db="EMBL/GenBank/DDBJ databases">
        <authorList>
            <person name="Kim S."/>
            <person name="Heo J."/>
            <person name="Choi H."/>
            <person name="Choi Y."/>
            <person name="Kwon S.-W."/>
            <person name="Kim Y."/>
        </authorList>
    </citation>
    <scope>NUCLEOTIDE SEQUENCE</scope>
    <source>
        <strain evidence="5">KACC 23698</strain>
    </source>
</reference>
<evidence type="ECO:0000259" key="3">
    <source>
        <dbReference type="Pfam" id="PF00535"/>
    </source>
</evidence>
<dbReference type="SUPFAM" id="SSF53448">
    <property type="entry name" value="Nucleotide-diphospho-sugar transferases"/>
    <property type="match status" value="1"/>
</dbReference>
<dbReference type="EMBL" id="CP157484">
    <property type="protein sequence ID" value="XBO37115.1"/>
    <property type="molecule type" value="Genomic_DNA"/>
</dbReference>
<keyword evidence="2" id="KW-0472">Membrane</keyword>
<name>A0AAU7JAE0_9HYPH</name>
<evidence type="ECO:0000256" key="1">
    <source>
        <dbReference type="SAM" id="MobiDB-lite"/>
    </source>
</evidence>
<accession>A0AAU7JAE0</accession>
<dbReference type="AlphaFoldDB" id="A0AAU7JAE0"/>
<feature type="domain" description="Glycosyltransferase 2-like" evidence="3">
    <location>
        <begin position="5"/>
        <end position="168"/>
    </location>
</feature>
<sequence>MVDVSIVMPCLNERESLAHCIANAQEALELLATHHGLVGEIVIADNGSTDGSQEIAAELGARVAPVSRRGYGAALRGGFEAARGRYLVMGDADGSYDFRDAVAMVAALAGGADICMGSRFKGGIAPGAMPWKNRYIGNPILTGVLNLFFRASVSDAHCGLRALTRRSFVRLQLCGDGMEFASEMVVKACLLGLKIAEVPATLSPDLRNRPPHLRPWRDGWRHLRFLLLMSPAWLFAAPAAVLGALGAFLMMGSLVAPLVGLPAAFFGAAWTILGGAMVTLAHQTFLFSLAAQHASIQAGIRPASAKYRRWSEAFTLERLLIGGALISGAGLLELASVTAFWSAHDFRPLPHVLPAVLGTTLLAVGFQTMMCGFFVWSMIDGRPQVQAQPAAEPAPVPAEAPSAASARRSA</sequence>
<proteinExistence type="predicted"/>